<reference evidence="1" key="1">
    <citation type="journal article" date="2014" name="Int. J. Syst. Evol. Microbiol.">
        <title>Complete genome sequence of Corynebacterium casei LMG S-19264T (=DSM 44701T), isolated from a smear-ripened cheese.</title>
        <authorList>
            <consortium name="US DOE Joint Genome Institute (JGI-PGF)"/>
            <person name="Walter F."/>
            <person name="Albersmeier A."/>
            <person name="Kalinowski J."/>
            <person name="Ruckert C."/>
        </authorList>
    </citation>
    <scope>NUCLEOTIDE SEQUENCE</scope>
    <source>
        <strain evidence="1">CGMCC 1.15360</strain>
    </source>
</reference>
<comment type="caution">
    <text evidence="1">The sequence shown here is derived from an EMBL/GenBank/DDBJ whole genome shotgun (WGS) entry which is preliminary data.</text>
</comment>
<dbReference type="RefSeq" id="WP_156522206.1">
    <property type="nucleotide sequence ID" value="NZ_BMIP01000013.1"/>
</dbReference>
<reference evidence="1" key="2">
    <citation type="submission" date="2020-09" db="EMBL/GenBank/DDBJ databases">
        <authorList>
            <person name="Sun Q."/>
            <person name="Zhou Y."/>
        </authorList>
    </citation>
    <scope>NUCLEOTIDE SEQUENCE</scope>
    <source>
        <strain evidence="1">CGMCC 1.15360</strain>
    </source>
</reference>
<sequence>MAIWPPYGDHIIYEPDQMDLLQKALKEAPEIVTLINLGEVHAHVLAALPENAGSTADLVRRHSTVSPKVND</sequence>
<organism evidence="1 2">
    <name type="scientific">Croceicoccus mobilis</name>
    <dbReference type="NCBI Taxonomy" id="1703339"/>
    <lineage>
        <taxon>Bacteria</taxon>
        <taxon>Pseudomonadati</taxon>
        <taxon>Pseudomonadota</taxon>
        <taxon>Alphaproteobacteria</taxon>
        <taxon>Sphingomonadales</taxon>
        <taxon>Erythrobacteraceae</taxon>
        <taxon>Croceicoccus</taxon>
    </lineage>
</organism>
<gene>
    <name evidence="1" type="ORF">GCM10010990_36590</name>
</gene>
<dbReference type="AlphaFoldDB" id="A0A916Z9K8"/>
<dbReference type="EMBL" id="BMIP01000013">
    <property type="protein sequence ID" value="GGD83198.1"/>
    <property type="molecule type" value="Genomic_DNA"/>
</dbReference>
<keyword evidence="2" id="KW-1185">Reference proteome</keyword>
<name>A0A916Z9K8_9SPHN</name>
<protein>
    <submittedName>
        <fullName evidence="1">Uncharacterized protein</fullName>
    </submittedName>
</protein>
<dbReference type="OrthoDB" id="8421898at2"/>
<evidence type="ECO:0000313" key="1">
    <source>
        <dbReference type="EMBL" id="GGD83198.1"/>
    </source>
</evidence>
<accession>A0A916Z9K8</accession>
<evidence type="ECO:0000313" key="2">
    <source>
        <dbReference type="Proteomes" id="UP000612349"/>
    </source>
</evidence>
<dbReference type="Proteomes" id="UP000612349">
    <property type="component" value="Unassembled WGS sequence"/>
</dbReference>
<proteinExistence type="predicted"/>